<name>A0ABS7ZDZ9_9MICO</name>
<evidence type="ECO:0000313" key="2">
    <source>
        <dbReference type="Proteomes" id="UP001319870"/>
    </source>
</evidence>
<dbReference type="RefSeq" id="WP_225563559.1">
    <property type="nucleotide sequence ID" value="NZ_JAIXCQ010000001.1"/>
</dbReference>
<proteinExistence type="predicted"/>
<sequence>MNKNTTRPPVDLPDFATAPGGLPYAVHFGVPYLHVIEALRRLRRSREAVRADGDGWFVWAEALGQAGNDDTTFHVVASTTNVVRTLRMIVSLGVPLVELGQRGCATRPGVVVIVTDPLDSELDVAEVTEDWLASMTTDWLRRDQWRQSGGIERP</sequence>
<dbReference type="Proteomes" id="UP001319870">
    <property type="component" value="Unassembled WGS sequence"/>
</dbReference>
<reference evidence="1 2" key="1">
    <citation type="submission" date="2021-09" db="EMBL/GenBank/DDBJ databases">
        <title>Isoptericola luteus sp. nov., a novel bacterium isolated from Harbin, the capital city of Heilongjiang province.</title>
        <authorList>
            <person name="Li J."/>
        </authorList>
    </citation>
    <scope>NUCLEOTIDE SEQUENCE [LARGE SCALE GENOMIC DNA]</scope>
    <source>
        <strain evidence="1 2">NEAU-Y5</strain>
    </source>
</reference>
<organism evidence="1 2">
    <name type="scientific">Isoptericola luteus</name>
    <dbReference type="NCBI Taxonomy" id="2879484"/>
    <lineage>
        <taxon>Bacteria</taxon>
        <taxon>Bacillati</taxon>
        <taxon>Actinomycetota</taxon>
        <taxon>Actinomycetes</taxon>
        <taxon>Micrococcales</taxon>
        <taxon>Promicromonosporaceae</taxon>
        <taxon>Isoptericola</taxon>
    </lineage>
</organism>
<comment type="caution">
    <text evidence="1">The sequence shown here is derived from an EMBL/GenBank/DDBJ whole genome shotgun (WGS) entry which is preliminary data.</text>
</comment>
<protein>
    <submittedName>
        <fullName evidence="1">Uncharacterized protein</fullName>
    </submittedName>
</protein>
<evidence type="ECO:0000313" key="1">
    <source>
        <dbReference type="EMBL" id="MCA5891834.1"/>
    </source>
</evidence>
<gene>
    <name evidence="1" type="ORF">LEP48_00525</name>
</gene>
<keyword evidence="2" id="KW-1185">Reference proteome</keyword>
<accession>A0ABS7ZDZ9</accession>
<dbReference type="EMBL" id="JAIXCQ010000001">
    <property type="protein sequence ID" value="MCA5891834.1"/>
    <property type="molecule type" value="Genomic_DNA"/>
</dbReference>